<dbReference type="InterPro" id="IPR026444">
    <property type="entry name" value="Secre_tail"/>
</dbReference>
<dbReference type="Pfam" id="PF20773">
    <property type="entry name" value="InhA-like_MAM"/>
    <property type="match status" value="1"/>
</dbReference>
<name>A0A660SBU2_UNCT6</name>
<evidence type="ECO:0000313" key="3">
    <source>
        <dbReference type="Proteomes" id="UP000271125"/>
    </source>
</evidence>
<dbReference type="Proteomes" id="UP000271125">
    <property type="component" value="Unassembled WGS sequence"/>
</dbReference>
<dbReference type="SUPFAM" id="SSF49464">
    <property type="entry name" value="Carboxypeptidase regulatory domain-like"/>
    <property type="match status" value="1"/>
</dbReference>
<evidence type="ECO:0000259" key="1">
    <source>
        <dbReference type="Pfam" id="PF13860"/>
    </source>
</evidence>
<dbReference type="GO" id="GO:0006508">
    <property type="term" value="P:proteolysis"/>
    <property type="evidence" value="ECO:0007669"/>
    <property type="project" value="InterPro"/>
</dbReference>
<organism evidence="2 3">
    <name type="scientific">candidate division TA06 bacterium</name>
    <dbReference type="NCBI Taxonomy" id="2250710"/>
    <lineage>
        <taxon>Bacteria</taxon>
        <taxon>Bacteria division TA06</taxon>
    </lineage>
</organism>
<dbReference type="NCBIfam" id="TIGR04183">
    <property type="entry name" value="Por_Secre_tail"/>
    <property type="match status" value="1"/>
</dbReference>
<dbReference type="Gene3D" id="2.60.40.10">
    <property type="entry name" value="Immunoglobulins"/>
    <property type="match status" value="1"/>
</dbReference>
<dbReference type="InterPro" id="IPR008969">
    <property type="entry name" value="CarboxyPept-like_regulatory"/>
</dbReference>
<protein>
    <recommendedName>
        <fullName evidence="1">FlgD/Vpr Ig-like domain-containing protein</fullName>
    </recommendedName>
</protein>
<dbReference type="Gene3D" id="2.60.40.1120">
    <property type="entry name" value="Carboxypeptidase-like, regulatory domain"/>
    <property type="match status" value="1"/>
</dbReference>
<feature type="domain" description="FlgD/Vpr Ig-like" evidence="1">
    <location>
        <begin position="772"/>
        <end position="823"/>
    </location>
</feature>
<evidence type="ECO:0000313" key="2">
    <source>
        <dbReference type="EMBL" id="RKX68305.1"/>
    </source>
</evidence>
<dbReference type="InterPro" id="IPR013783">
    <property type="entry name" value="Ig-like_fold"/>
</dbReference>
<dbReference type="NCBIfam" id="NF038128">
    <property type="entry name" value="choice_anch_J"/>
    <property type="match status" value="1"/>
</dbReference>
<accession>A0A660SBU2</accession>
<dbReference type="InterPro" id="IPR025965">
    <property type="entry name" value="FlgD/Vpr_Ig-like"/>
</dbReference>
<sequence length="834" mass="92312">MDNWHFNGYYVGDCFAEKISTMSTAASTFIANSRYGWGEAGGTDGASQIFNREWIDAFFDDGVYSIGGANQVSKEHAIPFIEAEQVIRWCCYELNVFGDPSLELWTEEPTNLSPTYPQAIMAGTPEIDVIAPAFSRITVYDDDTIYGYGMTNFLGEATIIFDNIPQEAGIMHISIVGHNYYKYVGDITVTACVVTIFPDTIYANVPSAVTITVLSPDSITPEVGVNVWAEGLDYTSDTVATNDNGIANLTVNYPFGPIVQIYGQRPENDYYTLREELYVIADDLTNPDLTVTTNFGLEDTFALNLSGTIYAYVENDETTLWISIDDSLLFSASGSNYEVTPLTMNPVISIISKSGYNLYQEEFPVIIAYGTVSGIVTNSDTGSPLPDVEVKFYEQGADPTTDDPLFTDVTNDSGLYEITEDQPVDYYDIYIDEWGYNSYEEPDYFLGYGSNSHDIVIDPVESAVVHGRIYDENGAVGSTTITYYRSDNGEQYTEVNVGISGRYSVSLPYFTYDVYVSAPEHVPFRGSITIDCNATIDYSLGLAALFCNFEDNSGDFSTTPQTGAWEWGEPTDGGINAYSGINVWATNLDGYYNNSVDWYLESPEFTAPDSAILTFCHYYDFEQAGSGTLYDGGNVKISTDSGSTFTLITPVGGYDGNVSALGEQGFGETNYEWKNVEFDISNYAGNNIILKWHFASDQGVCDHYGWYIDDVLVGNPNNSSTQIIHPHVSTDNTQLTSKLELYQNYPNPVRGSTTISFSLPRNIATDLHGLTRIKIYNIKGQLVKKCEVRNAKCGMNSIVWNGRDNSGKPVANGIYFYKLSTDKKSITKKMILLR</sequence>
<reference evidence="2 3" key="1">
    <citation type="submission" date="2018-06" db="EMBL/GenBank/DDBJ databases">
        <title>Extensive metabolic versatility and redundancy in microbially diverse, dynamic hydrothermal sediments.</title>
        <authorList>
            <person name="Dombrowski N."/>
            <person name="Teske A."/>
            <person name="Baker B.J."/>
        </authorList>
    </citation>
    <scope>NUCLEOTIDE SEQUENCE [LARGE SCALE GENOMIC DNA]</scope>
    <source>
        <strain evidence="2">B10_G13</strain>
    </source>
</reference>
<dbReference type="Gene3D" id="2.60.120.260">
    <property type="entry name" value="Galactose-binding domain-like"/>
    <property type="match status" value="1"/>
</dbReference>
<dbReference type="AlphaFoldDB" id="A0A660SBU2"/>
<proteinExistence type="predicted"/>
<dbReference type="Pfam" id="PF13860">
    <property type="entry name" value="FlgD_ig"/>
    <property type="match status" value="1"/>
</dbReference>
<dbReference type="EMBL" id="QNBD01000289">
    <property type="protein sequence ID" value="RKX68305.1"/>
    <property type="molecule type" value="Genomic_DNA"/>
</dbReference>
<comment type="caution">
    <text evidence="2">The sequence shown here is derived from an EMBL/GenBank/DDBJ whole genome shotgun (WGS) entry which is preliminary data.</text>
</comment>
<dbReference type="Gene3D" id="2.60.40.4070">
    <property type="match status" value="1"/>
</dbReference>
<gene>
    <name evidence="2" type="ORF">DRP43_05830</name>
</gene>
<dbReference type="GO" id="GO:0008233">
    <property type="term" value="F:peptidase activity"/>
    <property type="evidence" value="ECO:0007669"/>
    <property type="project" value="InterPro"/>
</dbReference>